<dbReference type="PIRSF" id="PIRSF039012">
    <property type="entry name" value="ASP"/>
    <property type="match status" value="1"/>
</dbReference>
<proteinExistence type="predicted"/>
<keyword evidence="4" id="KW-0862">Zinc</keyword>
<evidence type="ECO:0000313" key="7">
    <source>
        <dbReference type="Proteomes" id="UP000886841"/>
    </source>
</evidence>
<dbReference type="EMBL" id="DVHU01000076">
    <property type="protein sequence ID" value="HIR93406.1"/>
    <property type="molecule type" value="Genomic_DNA"/>
</dbReference>
<sequence length="320" mass="35995">MWTICKETLGPGEKRQVMLEPGVEGYQVPATLVCGAKPGKTLLVTAGIHAGEYPGVAAVIRMAAEMDPSQVEGNILFMHCVNTSGFWTRTVEILPEDGYNLNRDYPGRADGTTGERIAYYFMTELFPRVDFIFDFHSGANTEIMTPLVFYTNAPEVKEQAYEAAKALDLPYLVESRATKGEYSYAAHNYRVPGLLVEIGHSHSCQQEWVQLYYRNLKLLLQHLGICQFGEGKELKSQRVYKEAIYLDASEQGLWYPAVTVRQKVKKGDLLGHMEDFFGNPKKHYYAQADGRILYYTDALAVPKDSFLAAYGLEETAELLE</sequence>
<dbReference type="GO" id="GO:0016788">
    <property type="term" value="F:hydrolase activity, acting on ester bonds"/>
    <property type="evidence" value="ECO:0007669"/>
    <property type="project" value="InterPro"/>
</dbReference>
<dbReference type="InterPro" id="IPR053138">
    <property type="entry name" value="N-alpha-Ac-DABA_deacetylase"/>
</dbReference>
<dbReference type="Pfam" id="PF24827">
    <property type="entry name" value="AstE_AspA_cat"/>
    <property type="match status" value="1"/>
</dbReference>
<evidence type="ECO:0000313" key="6">
    <source>
        <dbReference type="EMBL" id="HIR93406.1"/>
    </source>
</evidence>
<dbReference type="GO" id="GO:0016811">
    <property type="term" value="F:hydrolase activity, acting on carbon-nitrogen (but not peptide) bonds, in linear amides"/>
    <property type="evidence" value="ECO:0007669"/>
    <property type="project" value="InterPro"/>
</dbReference>
<gene>
    <name evidence="6" type="ORF">IAB98_08330</name>
</gene>
<dbReference type="PANTHER" id="PTHR37326:SF1">
    <property type="entry name" value="BLL3975 PROTEIN"/>
    <property type="match status" value="1"/>
</dbReference>
<feature type="domain" description="Succinylglutamate desuccinylase/Aspartoacylase catalytic" evidence="5">
    <location>
        <begin position="38"/>
        <end position="209"/>
    </location>
</feature>
<evidence type="ECO:0000256" key="3">
    <source>
        <dbReference type="ARBA" id="ARBA00022801"/>
    </source>
</evidence>
<accession>A0A9D1EKB7</accession>
<keyword evidence="2" id="KW-0479">Metal-binding</keyword>
<name>A0A9D1EKB7_9FIRM</name>
<dbReference type="InterPro" id="IPR043795">
    <property type="entry name" value="N-alpha-Ac-DABA-like"/>
</dbReference>
<dbReference type="Gene3D" id="3.40.630.10">
    <property type="entry name" value="Zn peptidases"/>
    <property type="match status" value="1"/>
</dbReference>
<protein>
    <submittedName>
        <fullName evidence="6">Succinylglutamate desuccinylase/aspartoacylase family protein</fullName>
    </submittedName>
</protein>
<dbReference type="Proteomes" id="UP000886841">
    <property type="component" value="Unassembled WGS sequence"/>
</dbReference>
<evidence type="ECO:0000256" key="1">
    <source>
        <dbReference type="ARBA" id="ARBA00001947"/>
    </source>
</evidence>
<dbReference type="SUPFAM" id="SSF53187">
    <property type="entry name" value="Zn-dependent exopeptidases"/>
    <property type="match status" value="1"/>
</dbReference>
<comment type="caution">
    <text evidence="6">The sequence shown here is derived from an EMBL/GenBank/DDBJ whole genome shotgun (WGS) entry which is preliminary data.</text>
</comment>
<reference evidence="6" key="2">
    <citation type="journal article" date="2021" name="PeerJ">
        <title>Extensive microbial diversity within the chicken gut microbiome revealed by metagenomics and culture.</title>
        <authorList>
            <person name="Gilroy R."/>
            <person name="Ravi A."/>
            <person name="Getino M."/>
            <person name="Pursley I."/>
            <person name="Horton D.L."/>
            <person name="Alikhan N.F."/>
            <person name="Baker D."/>
            <person name="Gharbi K."/>
            <person name="Hall N."/>
            <person name="Watson M."/>
            <person name="Adriaenssens E.M."/>
            <person name="Foster-Nyarko E."/>
            <person name="Jarju S."/>
            <person name="Secka A."/>
            <person name="Antonio M."/>
            <person name="Oren A."/>
            <person name="Chaudhuri R.R."/>
            <person name="La Ragione R."/>
            <person name="Hildebrand F."/>
            <person name="Pallen M.J."/>
        </authorList>
    </citation>
    <scope>NUCLEOTIDE SEQUENCE</scope>
    <source>
        <strain evidence="6">ChiSxjej1B13-7041</strain>
    </source>
</reference>
<evidence type="ECO:0000259" key="5">
    <source>
        <dbReference type="Pfam" id="PF24827"/>
    </source>
</evidence>
<organism evidence="6 7">
    <name type="scientific">Candidatus Egerieimonas intestinavium</name>
    <dbReference type="NCBI Taxonomy" id="2840777"/>
    <lineage>
        <taxon>Bacteria</taxon>
        <taxon>Bacillati</taxon>
        <taxon>Bacillota</taxon>
        <taxon>Clostridia</taxon>
        <taxon>Lachnospirales</taxon>
        <taxon>Lachnospiraceae</taxon>
        <taxon>Lachnospiraceae incertae sedis</taxon>
        <taxon>Candidatus Egerieimonas</taxon>
    </lineage>
</organism>
<dbReference type="GO" id="GO:0046872">
    <property type="term" value="F:metal ion binding"/>
    <property type="evidence" value="ECO:0007669"/>
    <property type="project" value="UniProtKB-KW"/>
</dbReference>
<comment type="cofactor">
    <cofactor evidence="1">
        <name>Zn(2+)</name>
        <dbReference type="ChEBI" id="CHEBI:29105"/>
    </cofactor>
</comment>
<keyword evidence="3" id="KW-0378">Hydrolase</keyword>
<reference evidence="6" key="1">
    <citation type="submission" date="2020-10" db="EMBL/GenBank/DDBJ databases">
        <authorList>
            <person name="Gilroy R."/>
        </authorList>
    </citation>
    <scope>NUCLEOTIDE SEQUENCE</scope>
    <source>
        <strain evidence="6">ChiSxjej1B13-7041</strain>
    </source>
</reference>
<evidence type="ECO:0000256" key="2">
    <source>
        <dbReference type="ARBA" id="ARBA00022723"/>
    </source>
</evidence>
<dbReference type="AlphaFoldDB" id="A0A9D1EKB7"/>
<evidence type="ECO:0000256" key="4">
    <source>
        <dbReference type="ARBA" id="ARBA00022833"/>
    </source>
</evidence>
<dbReference type="PANTHER" id="PTHR37326">
    <property type="entry name" value="BLL3975 PROTEIN"/>
    <property type="match status" value="1"/>
</dbReference>
<dbReference type="InterPro" id="IPR055438">
    <property type="entry name" value="AstE_AspA_cat"/>
</dbReference>
<dbReference type="CDD" id="cd06254">
    <property type="entry name" value="M14_ASTE_ASPA-like"/>
    <property type="match status" value="1"/>
</dbReference>